<dbReference type="EMBL" id="BART01032291">
    <property type="protein sequence ID" value="GAH09389.1"/>
    <property type="molecule type" value="Genomic_DNA"/>
</dbReference>
<evidence type="ECO:0000256" key="7">
    <source>
        <dbReference type="ARBA" id="ARBA00023239"/>
    </source>
</evidence>
<dbReference type="PANTHER" id="PTHR40088:SF1">
    <property type="entry name" value="PECTATE LYASE PEL9"/>
    <property type="match status" value="1"/>
</dbReference>
<evidence type="ECO:0000256" key="5">
    <source>
        <dbReference type="ARBA" id="ARBA00022729"/>
    </source>
</evidence>
<comment type="cofactor">
    <cofactor evidence="1">
        <name>Ca(2+)</name>
        <dbReference type="ChEBI" id="CHEBI:29108"/>
    </cofactor>
</comment>
<comment type="similarity">
    <text evidence="8">Belongs to the polysaccharide lyase 9 family.</text>
</comment>
<protein>
    <recommendedName>
        <fullName evidence="10">DUF1565 domain-containing protein</fullName>
    </recommendedName>
</protein>
<sequence>MSAESLPVILDSTAVFDWQSYLPVVLKPAFATPPPEPTPPPNPMIYFLSPSGNDSNSGTTESEAWATFSKAMQYLYPGDTLVLLDGLYNQTIYPTRNGEPGNPITIMALHDGQAIIDGEEIRYPIQIENKSYYELIGLVAKDGNPEVIRVAGDNNILRRIS</sequence>
<proteinExistence type="inferred from homology"/>
<evidence type="ECO:0000256" key="2">
    <source>
        <dbReference type="ARBA" id="ARBA00004613"/>
    </source>
</evidence>
<keyword evidence="7" id="KW-0456">Lyase</keyword>
<dbReference type="GO" id="GO:0016837">
    <property type="term" value="F:carbon-oxygen lyase activity, acting on polysaccharides"/>
    <property type="evidence" value="ECO:0007669"/>
    <property type="project" value="TreeGrafter"/>
</dbReference>
<dbReference type="SUPFAM" id="SSF51126">
    <property type="entry name" value="Pectin lyase-like"/>
    <property type="match status" value="1"/>
</dbReference>
<dbReference type="Pfam" id="PF14592">
    <property type="entry name" value="Chondroitinas_B"/>
    <property type="match status" value="1"/>
</dbReference>
<accession>X1DWS3</accession>
<feature type="non-terminal residue" evidence="9">
    <location>
        <position position="161"/>
    </location>
</feature>
<dbReference type="InterPro" id="IPR039513">
    <property type="entry name" value="PL-6"/>
</dbReference>
<dbReference type="GO" id="GO:0005576">
    <property type="term" value="C:extracellular region"/>
    <property type="evidence" value="ECO:0007669"/>
    <property type="project" value="UniProtKB-SubCell"/>
</dbReference>
<gene>
    <name evidence="9" type="ORF">S01H4_55855</name>
</gene>
<organism evidence="9">
    <name type="scientific">marine sediment metagenome</name>
    <dbReference type="NCBI Taxonomy" id="412755"/>
    <lineage>
        <taxon>unclassified sequences</taxon>
        <taxon>metagenomes</taxon>
        <taxon>ecological metagenomes</taxon>
    </lineage>
</organism>
<name>X1DWS3_9ZZZZ</name>
<reference evidence="9" key="1">
    <citation type="journal article" date="2014" name="Front. Microbiol.">
        <title>High frequency of phylogenetically diverse reductive dehalogenase-homologous genes in deep subseafloor sedimentary metagenomes.</title>
        <authorList>
            <person name="Kawai M."/>
            <person name="Futagami T."/>
            <person name="Toyoda A."/>
            <person name="Takaki Y."/>
            <person name="Nishi S."/>
            <person name="Hori S."/>
            <person name="Arai W."/>
            <person name="Tsubouchi T."/>
            <person name="Morono Y."/>
            <person name="Uchiyama I."/>
            <person name="Ito T."/>
            <person name="Fujiyama A."/>
            <person name="Inagaki F."/>
            <person name="Takami H."/>
        </authorList>
    </citation>
    <scope>NUCLEOTIDE SEQUENCE</scope>
    <source>
        <strain evidence="9">Expedition CK06-06</strain>
    </source>
</reference>
<evidence type="ECO:0000313" key="9">
    <source>
        <dbReference type="EMBL" id="GAH09389.1"/>
    </source>
</evidence>
<dbReference type="Gene3D" id="2.160.20.10">
    <property type="entry name" value="Single-stranded right-handed beta-helix, Pectin lyase-like"/>
    <property type="match status" value="1"/>
</dbReference>
<evidence type="ECO:0000256" key="4">
    <source>
        <dbReference type="ARBA" id="ARBA00022723"/>
    </source>
</evidence>
<dbReference type="GO" id="GO:0046872">
    <property type="term" value="F:metal ion binding"/>
    <property type="evidence" value="ECO:0007669"/>
    <property type="project" value="UniProtKB-KW"/>
</dbReference>
<evidence type="ECO:0008006" key="10">
    <source>
        <dbReference type="Google" id="ProtNLM"/>
    </source>
</evidence>
<dbReference type="InterPro" id="IPR052052">
    <property type="entry name" value="Polysaccharide_Lyase_9"/>
</dbReference>
<evidence type="ECO:0000256" key="8">
    <source>
        <dbReference type="ARBA" id="ARBA00038263"/>
    </source>
</evidence>
<comment type="subcellular location">
    <subcellularLocation>
        <location evidence="2">Secreted</location>
    </subcellularLocation>
</comment>
<keyword evidence="4" id="KW-0479">Metal-binding</keyword>
<comment type="caution">
    <text evidence="9">The sequence shown here is derived from an EMBL/GenBank/DDBJ whole genome shotgun (WGS) entry which is preliminary data.</text>
</comment>
<evidence type="ECO:0000256" key="1">
    <source>
        <dbReference type="ARBA" id="ARBA00001913"/>
    </source>
</evidence>
<evidence type="ECO:0000256" key="6">
    <source>
        <dbReference type="ARBA" id="ARBA00022837"/>
    </source>
</evidence>
<dbReference type="PANTHER" id="PTHR40088">
    <property type="entry name" value="PECTATE LYASE (EUROFUNG)"/>
    <property type="match status" value="1"/>
</dbReference>
<keyword evidence="6" id="KW-0106">Calcium</keyword>
<dbReference type="InterPro" id="IPR012334">
    <property type="entry name" value="Pectin_lyas_fold"/>
</dbReference>
<keyword evidence="5" id="KW-0732">Signal</keyword>
<dbReference type="AlphaFoldDB" id="X1DWS3"/>
<evidence type="ECO:0000256" key="3">
    <source>
        <dbReference type="ARBA" id="ARBA00022525"/>
    </source>
</evidence>
<dbReference type="InterPro" id="IPR011050">
    <property type="entry name" value="Pectin_lyase_fold/virulence"/>
</dbReference>
<keyword evidence="3" id="KW-0964">Secreted</keyword>